<sequence>MKIFVTGTRGVPDIPGGVETHCQNLYPHIAAAGHEVHISRRTPYVTDELKDWQGIYLHDVFAPKSKALEAIIHTFLSVIKARQLNVDIVHIHAVGPALLIPFARLLGLKVVFTNHGPDYDRQKWSRLPKAVLKLGEYMGGKFSNTNIVISEVIRQIVGQRCKRDSVIIYNGVNINETNSCGDYLKSIGVKKNNYILAVARFVPEKGLHDLIAAYARSGKNYDLVIAGDADHEDEYSQSLKQLAKENGVKLTGYIGGDTLHQVFSHAALFVLPSYHEGLPIALLEALGYGLNVLVSDIPANLEVKLDKPHFFECGNVAALCDGMDLLLAQGTNEAYRQEITTMLNTLYNWEKIAKQTVLEYEKLY</sequence>
<proteinExistence type="predicted"/>
<evidence type="ECO:0000259" key="2">
    <source>
        <dbReference type="Pfam" id="PF13439"/>
    </source>
</evidence>
<organism evidence="3">
    <name type="scientific">hydrothermal vent metagenome</name>
    <dbReference type="NCBI Taxonomy" id="652676"/>
    <lineage>
        <taxon>unclassified sequences</taxon>
        <taxon>metagenomes</taxon>
        <taxon>ecological metagenomes</taxon>
    </lineage>
</organism>
<dbReference type="CDD" id="cd03801">
    <property type="entry name" value="GT4_PimA-like"/>
    <property type="match status" value="1"/>
</dbReference>
<reference evidence="3" key="1">
    <citation type="submission" date="2018-06" db="EMBL/GenBank/DDBJ databases">
        <authorList>
            <person name="Zhirakovskaya E."/>
        </authorList>
    </citation>
    <scope>NUCLEOTIDE SEQUENCE</scope>
</reference>
<dbReference type="GO" id="GO:0016757">
    <property type="term" value="F:glycosyltransferase activity"/>
    <property type="evidence" value="ECO:0007669"/>
    <property type="project" value="UniProtKB-KW"/>
</dbReference>
<feature type="domain" description="Glycosyltransferase subfamily 4-like N-terminal" evidence="2">
    <location>
        <begin position="15"/>
        <end position="175"/>
    </location>
</feature>
<dbReference type="EMBL" id="UOFD01000002">
    <property type="protein sequence ID" value="VAW50098.1"/>
    <property type="molecule type" value="Genomic_DNA"/>
</dbReference>
<dbReference type="AlphaFoldDB" id="A0A3B0W2I9"/>
<dbReference type="InterPro" id="IPR050194">
    <property type="entry name" value="Glycosyltransferase_grp1"/>
</dbReference>
<dbReference type="SUPFAM" id="SSF53756">
    <property type="entry name" value="UDP-Glycosyltransferase/glycogen phosphorylase"/>
    <property type="match status" value="1"/>
</dbReference>
<evidence type="ECO:0000259" key="1">
    <source>
        <dbReference type="Pfam" id="PF00534"/>
    </source>
</evidence>
<dbReference type="PANTHER" id="PTHR45947">
    <property type="entry name" value="SULFOQUINOVOSYL TRANSFERASE SQD2"/>
    <property type="match status" value="1"/>
</dbReference>
<dbReference type="InterPro" id="IPR001296">
    <property type="entry name" value="Glyco_trans_1"/>
</dbReference>
<evidence type="ECO:0000313" key="3">
    <source>
        <dbReference type="EMBL" id="VAW50098.1"/>
    </source>
</evidence>
<name>A0A3B0W2I9_9ZZZZ</name>
<dbReference type="EC" id="2.4.1.-" evidence="3"/>
<protein>
    <submittedName>
        <fullName evidence="3">Alpha-D-GlcNAc alpha-1,2-L-rhamnosyltransferase</fullName>
        <ecNumber evidence="3">2.4.1.-</ecNumber>
    </submittedName>
</protein>
<dbReference type="Pfam" id="PF00534">
    <property type="entry name" value="Glycos_transf_1"/>
    <property type="match status" value="1"/>
</dbReference>
<keyword evidence="3" id="KW-0808">Transferase</keyword>
<dbReference type="InterPro" id="IPR028098">
    <property type="entry name" value="Glyco_trans_4-like_N"/>
</dbReference>
<keyword evidence="3" id="KW-0328">Glycosyltransferase</keyword>
<gene>
    <name evidence="3" type="ORF">MNBD_GAMMA06-60</name>
</gene>
<accession>A0A3B0W2I9</accession>
<dbReference type="Gene3D" id="3.40.50.2000">
    <property type="entry name" value="Glycogen Phosphorylase B"/>
    <property type="match status" value="2"/>
</dbReference>
<dbReference type="PANTHER" id="PTHR45947:SF3">
    <property type="entry name" value="SULFOQUINOVOSYL TRANSFERASE SQD2"/>
    <property type="match status" value="1"/>
</dbReference>
<feature type="domain" description="Glycosyl transferase family 1" evidence="1">
    <location>
        <begin position="190"/>
        <end position="330"/>
    </location>
</feature>
<dbReference type="Pfam" id="PF13439">
    <property type="entry name" value="Glyco_transf_4"/>
    <property type="match status" value="1"/>
</dbReference>